<evidence type="ECO:0000313" key="4">
    <source>
        <dbReference type="EMBL" id="KAH0529279.1"/>
    </source>
</evidence>
<dbReference type="Pfam" id="PF11338">
    <property type="entry name" value="DUF3140"/>
    <property type="match status" value="1"/>
</dbReference>
<keyword evidence="1" id="KW-0040">ANK repeat</keyword>
<evidence type="ECO:0000259" key="3">
    <source>
        <dbReference type="Pfam" id="PF11160"/>
    </source>
</evidence>
<accession>A0A9P8HQS2</accession>
<dbReference type="InterPro" id="IPR021331">
    <property type="entry name" value="Hva1_TUDOR"/>
</dbReference>
<dbReference type="Gene3D" id="1.25.40.20">
    <property type="entry name" value="Ankyrin repeat-containing domain"/>
    <property type="match status" value="1"/>
</dbReference>
<dbReference type="PROSITE" id="PS50088">
    <property type="entry name" value="ANK_REPEAT"/>
    <property type="match status" value="1"/>
</dbReference>
<protein>
    <recommendedName>
        <fullName evidence="3">Hypervirulence associated protein TUDOR domain-containing protein</fullName>
    </recommendedName>
</protein>
<dbReference type="Proteomes" id="UP000826573">
    <property type="component" value="Unassembled WGS sequence"/>
</dbReference>
<dbReference type="SUPFAM" id="SSF48403">
    <property type="entry name" value="Ankyrin repeat"/>
    <property type="match status" value="1"/>
</dbReference>
<proteinExistence type="predicted"/>
<evidence type="ECO:0000256" key="2">
    <source>
        <dbReference type="SAM" id="MobiDB-lite"/>
    </source>
</evidence>
<sequence>MKDKSEVIQEFNELVNVTAKELKEWLKGDDSTSAGWEKDDGSGESVGHDSGRKIVEILESNPDKDPEKYSEDDVSHMRKVVSYCKRHLAQEEKANNEKPIEEVKKSKSYASLMNWGHDPIKKREANGGGAEGEEEEQPEEQEEEEKEEKAGEKRKAPDDQSGKSKKRETEDGAAEVKDDEKKDEQAEGAEEVAEEEAPKKQESKNGQKNGTEAGNGDKAKGPKEGDTVSWNWGQAQPEGKVKEVNPGETTIETKKGNKVSRKGDEEDPAVVLDTGKLESIMIEPSIRLRRAIHAGDALLVKRILKSHPSLLHNPDVSPVGLSNSNMHLAASLGHKEVCQVLLDAGHEDPCPALNENHQTALMLASGAGHTEVVHLLCEKDSDCILRRDIRGRDAVMEASGGGHDTILQLLLTYVPGGPYEAVQRADSEGNTALHFASGNGNLLGLRTLLAAGADVERRNMWNWTPAAYSATVQAEVYLKGLVSEVGRLQQQQKRKKSIEPVKQMTVGSVRVVTSDEDERYEIS</sequence>
<reference evidence="4 5" key="1">
    <citation type="submission" date="2021-08" db="EMBL/GenBank/DDBJ databases">
        <title>The highly contiguous genome resource for Trichoderma semiorbis FJ059, a fungal antagonistic to plant pathogens.</title>
        <authorList>
            <person name="Liu T."/>
        </authorList>
    </citation>
    <scope>NUCLEOTIDE SEQUENCE [LARGE SCALE GENOMIC DNA]</scope>
    <source>
        <strain evidence="4 5">FJ059</strain>
    </source>
</reference>
<dbReference type="Pfam" id="PF12796">
    <property type="entry name" value="Ank_2"/>
    <property type="match status" value="2"/>
</dbReference>
<dbReference type="InterPro" id="IPR002110">
    <property type="entry name" value="Ankyrin_rpt"/>
</dbReference>
<dbReference type="PANTHER" id="PTHR40630">
    <property type="entry name" value="POSSIBLE DNA-BINDING PROTEIN"/>
    <property type="match status" value="1"/>
</dbReference>
<dbReference type="InterPro" id="IPR036770">
    <property type="entry name" value="Ankyrin_rpt-contain_sf"/>
</dbReference>
<organism evidence="4 5">
    <name type="scientific">Trichoderma semiorbis</name>
    <dbReference type="NCBI Taxonomy" id="1491008"/>
    <lineage>
        <taxon>Eukaryota</taxon>
        <taxon>Fungi</taxon>
        <taxon>Dikarya</taxon>
        <taxon>Ascomycota</taxon>
        <taxon>Pezizomycotina</taxon>
        <taxon>Sordariomycetes</taxon>
        <taxon>Hypocreomycetidae</taxon>
        <taxon>Hypocreales</taxon>
        <taxon>Hypocreaceae</taxon>
        <taxon>Trichoderma</taxon>
    </lineage>
</organism>
<feature type="compositionally biased region" description="Basic and acidic residues" evidence="2">
    <location>
        <begin position="239"/>
        <end position="255"/>
    </location>
</feature>
<feature type="compositionally biased region" description="Basic and acidic residues" evidence="2">
    <location>
        <begin position="215"/>
        <end position="226"/>
    </location>
</feature>
<comment type="caution">
    <text evidence="4">The sequence shown here is derived from an EMBL/GenBank/DDBJ whole genome shotgun (WGS) entry which is preliminary data.</text>
</comment>
<evidence type="ECO:0000256" key="1">
    <source>
        <dbReference type="PROSITE-ProRule" id="PRU00023"/>
    </source>
</evidence>
<feature type="compositionally biased region" description="Acidic residues" evidence="2">
    <location>
        <begin position="131"/>
        <end position="146"/>
    </location>
</feature>
<dbReference type="PROSITE" id="PS50297">
    <property type="entry name" value="ANK_REP_REGION"/>
    <property type="match status" value="1"/>
</dbReference>
<feature type="domain" description="Hypervirulence associated protein TUDOR" evidence="3">
    <location>
        <begin position="225"/>
        <end position="274"/>
    </location>
</feature>
<feature type="repeat" description="ANK" evidence="1">
    <location>
        <begin position="428"/>
        <end position="460"/>
    </location>
</feature>
<feature type="compositionally biased region" description="Basic and acidic residues" evidence="2">
    <location>
        <begin position="196"/>
        <end position="205"/>
    </location>
</feature>
<keyword evidence="5" id="KW-1185">Reference proteome</keyword>
<dbReference type="InterPro" id="IPR021487">
    <property type="entry name" value="DUF3140"/>
</dbReference>
<feature type="region of interest" description="Disordered" evidence="2">
    <location>
        <begin position="111"/>
        <end position="266"/>
    </location>
</feature>
<feature type="compositionally biased region" description="Acidic residues" evidence="2">
    <location>
        <begin position="186"/>
        <end position="195"/>
    </location>
</feature>
<dbReference type="SMART" id="SM00248">
    <property type="entry name" value="ANK"/>
    <property type="match status" value="4"/>
</dbReference>
<dbReference type="AlphaFoldDB" id="A0A9P8HQS2"/>
<evidence type="ECO:0000313" key="5">
    <source>
        <dbReference type="Proteomes" id="UP000826573"/>
    </source>
</evidence>
<dbReference type="EMBL" id="JAIMJC010000002">
    <property type="protein sequence ID" value="KAH0529279.1"/>
    <property type="molecule type" value="Genomic_DNA"/>
</dbReference>
<gene>
    <name evidence="4" type="ORF">TsFJ059_004046</name>
</gene>
<dbReference type="Pfam" id="PF11160">
    <property type="entry name" value="Hva1_TUDOR"/>
    <property type="match status" value="1"/>
</dbReference>
<feature type="compositionally biased region" description="Basic and acidic residues" evidence="2">
    <location>
        <begin position="147"/>
        <end position="185"/>
    </location>
</feature>
<name>A0A9P8HQS2_9HYPO</name>
<dbReference type="PANTHER" id="PTHR40630:SF1">
    <property type="entry name" value="DNA-BINDING PROTEIN"/>
    <property type="match status" value="1"/>
</dbReference>
<feature type="region of interest" description="Disordered" evidence="2">
    <location>
        <begin position="28"/>
        <end position="52"/>
    </location>
</feature>